<organism evidence="6 7">
    <name type="scientific">Mytilus galloprovincialis</name>
    <name type="common">Mediterranean mussel</name>
    <dbReference type="NCBI Taxonomy" id="29158"/>
    <lineage>
        <taxon>Eukaryota</taxon>
        <taxon>Metazoa</taxon>
        <taxon>Spiralia</taxon>
        <taxon>Lophotrochozoa</taxon>
        <taxon>Mollusca</taxon>
        <taxon>Bivalvia</taxon>
        <taxon>Autobranchia</taxon>
        <taxon>Pteriomorphia</taxon>
        <taxon>Mytilida</taxon>
        <taxon>Mytiloidea</taxon>
        <taxon>Mytilidae</taxon>
        <taxon>Mytilinae</taxon>
        <taxon>Mytilus</taxon>
    </lineage>
</organism>
<dbReference type="SUPFAM" id="SSF53822">
    <property type="entry name" value="Periplasmic binding protein-like I"/>
    <property type="match status" value="1"/>
</dbReference>
<dbReference type="Proteomes" id="UP000596742">
    <property type="component" value="Unassembled WGS sequence"/>
</dbReference>
<reference evidence="6" key="1">
    <citation type="submission" date="2018-11" db="EMBL/GenBank/DDBJ databases">
        <authorList>
            <person name="Alioto T."/>
            <person name="Alioto T."/>
        </authorList>
    </citation>
    <scope>NUCLEOTIDE SEQUENCE</scope>
</reference>
<comment type="subcellular location">
    <subcellularLocation>
        <location evidence="1">Membrane</location>
    </subcellularLocation>
</comment>
<sequence>MSITTINLTIMVPSLPESRLFSTMKIRPAIEIGIEKVQSKHYLPFIEINETYVDTNCNMVNAPIEAFRAMNTGTHVFFGPVCDYSLSPVARYAPFWKIPIISAGGFADDFKSNRKKEYPTLTRIMPASFDSVAIATIRLINKLKWNKIFLITERTDVGIMYGYWYLLGSTIVSRLRLTPKSNNLKDTFTYDKHLFDKSEPNSLRVLPEKIGNKYASKCDMSKKQMY</sequence>
<dbReference type="EMBL" id="UYJE01004723">
    <property type="protein sequence ID" value="VDI30765.1"/>
    <property type="molecule type" value="Genomic_DNA"/>
</dbReference>
<comment type="caution">
    <text evidence="6">The sequence shown here is derived from an EMBL/GenBank/DDBJ whole genome shotgun (WGS) entry which is preliminary data.</text>
</comment>
<evidence type="ECO:0000259" key="5">
    <source>
        <dbReference type="Pfam" id="PF01094"/>
    </source>
</evidence>
<name>A0A8B6E737_MYTGA</name>
<dbReference type="GO" id="GO:0016020">
    <property type="term" value="C:membrane"/>
    <property type="evidence" value="ECO:0007669"/>
    <property type="project" value="UniProtKB-SubCell"/>
</dbReference>
<dbReference type="AlphaFoldDB" id="A0A8B6E737"/>
<dbReference type="PANTHER" id="PTHR44755:SF11">
    <property type="entry name" value="ATRIAL NATRIURETIC PEPTIDE RECEPTOR 3 ISOFORM X1"/>
    <property type="match status" value="1"/>
</dbReference>
<protein>
    <recommendedName>
        <fullName evidence="5">Receptor ligand binding region domain-containing protein</fullName>
    </recommendedName>
</protein>
<accession>A0A8B6E737</accession>
<evidence type="ECO:0000256" key="1">
    <source>
        <dbReference type="ARBA" id="ARBA00004370"/>
    </source>
</evidence>
<dbReference type="InterPro" id="IPR001828">
    <property type="entry name" value="ANF_lig-bd_rcpt"/>
</dbReference>
<dbReference type="GO" id="GO:0017046">
    <property type="term" value="F:peptide hormone binding"/>
    <property type="evidence" value="ECO:0007669"/>
    <property type="project" value="TreeGrafter"/>
</dbReference>
<dbReference type="Pfam" id="PF01094">
    <property type="entry name" value="ANF_receptor"/>
    <property type="match status" value="1"/>
</dbReference>
<dbReference type="Gene3D" id="3.40.50.2300">
    <property type="match status" value="1"/>
</dbReference>
<keyword evidence="2" id="KW-0812">Transmembrane</keyword>
<dbReference type="OrthoDB" id="1890790at2759"/>
<keyword evidence="3" id="KW-1133">Transmembrane helix</keyword>
<evidence type="ECO:0000313" key="6">
    <source>
        <dbReference type="EMBL" id="VDI30765.1"/>
    </source>
</evidence>
<evidence type="ECO:0000256" key="2">
    <source>
        <dbReference type="ARBA" id="ARBA00022692"/>
    </source>
</evidence>
<evidence type="ECO:0000256" key="4">
    <source>
        <dbReference type="ARBA" id="ARBA00023136"/>
    </source>
</evidence>
<dbReference type="InterPro" id="IPR028082">
    <property type="entry name" value="Peripla_BP_I"/>
</dbReference>
<dbReference type="GO" id="GO:0007165">
    <property type="term" value="P:signal transduction"/>
    <property type="evidence" value="ECO:0007669"/>
    <property type="project" value="TreeGrafter"/>
</dbReference>
<dbReference type="GO" id="GO:0038023">
    <property type="term" value="F:signaling receptor activity"/>
    <property type="evidence" value="ECO:0007669"/>
    <property type="project" value="TreeGrafter"/>
</dbReference>
<evidence type="ECO:0000256" key="3">
    <source>
        <dbReference type="ARBA" id="ARBA00022989"/>
    </source>
</evidence>
<feature type="domain" description="Receptor ligand binding region" evidence="5">
    <location>
        <begin position="27"/>
        <end position="158"/>
    </location>
</feature>
<dbReference type="InterPro" id="IPR052612">
    <property type="entry name" value="ANP_Clearance_Receptor"/>
</dbReference>
<dbReference type="PANTHER" id="PTHR44755">
    <property type="entry name" value="NATRIURETIC PEPTIDE RECEPTOR 3-RELATED"/>
    <property type="match status" value="1"/>
</dbReference>
<keyword evidence="4" id="KW-0472">Membrane</keyword>
<keyword evidence="7" id="KW-1185">Reference proteome</keyword>
<gene>
    <name evidence="6" type="ORF">MGAL_10B064758</name>
</gene>
<evidence type="ECO:0000313" key="7">
    <source>
        <dbReference type="Proteomes" id="UP000596742"/>
    </source>
</evidence>
<proteinExistence type="predicted"/>